<feature type="region of interest" description="Disordered" evidence="2">
    <location>
        <begin position="445"/>
        <end position="574"/>
    </location>
</feature>
<feature type="compositionally biased region" description="Low complexity" evidence="2">
    <location>
        <begin position="494"/>
        <end position="506"/>
    </location>
</feature>
<reference evidence="3" key="1">
    <citation type="submission" date="2013-11" db="EMBL/GenBank/DDBJ databases">
        <title>Genome sequence of the fusiform rust pathogen reveals effectors for host alternation and coevolution with pine.</title>
        <authorList>
            <consortium name="DOE Joint Genome Institute"/>
            <person name="Smith K."/>
            <person name="Pendleton A."/>
            <person name="Kubisiak T."/>
            <person name="Anderson C."/>
            <person name="Salamov A."/>
            <person name="Aerts A."/>
            <person name="Riley R."/>
            <person name="Clum A."/>
            <person name="Lindquist E."/>
            <person name="Ence D."/>
            <person name="Campbell M."/>
            <person name="Kronenberg Z."/>
            <person name="Feau N."/>
            <person name="Dhillon B."/>
            <person name="Hamelin R."/>
            <person name="Burleigh J."/>
            <person name="Smith J."/>
            <person name="Yandell M."/>
            <person name="Nelson C."/>
            <person name="Grigoriev I."/>
            <person name="Davis J."/>
        </authorList>
    </citation>
    <scope>NUCLEOTIDE SEQUENCE</scope>
    <source>
        <strain evidence="3">G11</strain>
    </source>
</reference>
<name>A0A9P6NB36_9BASI</name>
<dbReference type="FunFam" id="1.25.40.10:FF:000146">
    <property type="entry name" value="Clathrin-coated vesiclec protein (Bud7)"/>
    <property type="match status" value="1"/>
</dbReference>
<dbReference type="InterPro" id="IPR015374">
    <property type="entry name" value="ChAPs"/>
</dbReference>
<sequence length="750" mass="84063">MGDHLKDLPEFFEVDVGESLVSRTETLNTFRELGPPDLCHVVKTTAKVGAKPSPAPAAEKDLGSYHYVSGADASSSASLAAYLNSLTYSIEESGSWLGGWAGGSNKGGWRIRSGCYCCFNAFSRVDVRVEVKIPGGVEAYLIDLRGERHEPTPAIWTETYVSAILRAVLYADDPNYRLAGFRKIDPISTPESEQRFLRAAEEIFFKGWQLGSDPEVQVATVVSNHLTSGIMKYFGDGFRWGPAVNLFEKLAIKEAEVAALLAQAYLGMNEEVKAVQVLHRALEDMPQSYALLHVQCDFLRSKGGEYTEWALKLARQAVNCAPSEFVTWAKLTEVYIELGRYSDALLTLNSCPMFTYNERDLHRMPTPARSHLPIKTFIAESQILDEDSARDNEADIALLRLPAPSLRGTFQKAYALLTKLVILVGWDELLKCRSQVFVMEEEYRQQRSMSESANGGHAKRRSSASEERDEESDAGSTRGGVSSKQNSQRAEPLTPSTPISPIPIITVSASEEPPREELEKEDQTPPPSPMAREAPGVDKPMATHALPPAELKKDPQGLGIDTTGGEQPSPPKAVKNSFMNKRLCERWLDNLFMVLYEDLRVYTIWRAEVAHFKAQHMPYRKTGTEWEILGDLAQRLHHKEESKDAYQRCLDAKFSAKAWLKLLEFYTEEGDVQRSLNAAIRLSTYQHRWYMEMAFPTAVGHQLFKLIKQEGVSKISYSLVSMNLPQAILKTCMQGYFHYAQVFRVEGSEF</sequence>
<feature type="compositionally biased region" description="Polar residues" evidence="2">
    <location>
        <begin position="479"/>
        <end position="489"/>
    </location>
</feature>
<proteinExistence type="predicted"/>
<comment type="caution">
    <text evidence="3">The sequence shown here is derived from an EMBL/GenBank/DDBJ whole genome shotgun (WGS) entry which is preliminary data.</text>
</comment>
<dbReference type="OrthoDB" id="434695at2759"/>
<evidence type="ECO:0000256" key="2">
    <source>
        <dbReference type="SAM" id="MobiDB-lite"/>
    </source>
</evidence>
<dbReference type="PANTHER" id="PTHR31975:SF1">
    <property type="entry name" value="BUD SITE SELECTION PROTEIN 7-RELATED"/>
    <property type="match status" value="1"/>
</dbReference>
<dbReference type="SUPFAM" id="SSF48452">
    <property type="entry name" value="TPR-like"/>
    <property type="match status" value="1"/>
</dbReference>
<evidence type="ECO:0000313" key="4">
    <source>
        <dbReference type="Proteomes" id="UP000886653"/>
    </source>
</evidence>
<protein>
    <recommendedName>
        <fullName evidence="5">Chaps-domain-containing protein</fullName>
    </recommendedName>
</protein>
<evidence type="ECO:0008006" key="5">
    <source>
        <dbReference type="Google" id="ProtNLM"/>
    </source>
</evidence>
<dbReference type="GO" id="GO:0006893">
    <property type="term" value="P:Golgi to plasma membrane transport"/>
    <property type="evidence" value="ECO:0007669"/>
    <property type="project" value="UniProtKB-ARBA"/>
</dbReference>
<dbReference type="GO" id="GO:0034044">
    <property type="term" value="C:exomer complex"/>
    <property type="evidence" value="ECO:0007669"/>
    <property type="project" value="TreeGrafter"/>
</dbReference>
<organism evidence="3 4">
    <name type="scientific">Cronartium quercuum f. sp. fusiforme G11</name>
    <dbReference type="NCBI Taxonomy" id="708437"/>
    <lineage>
        <taxon>Eukaryota</taxon>
        <taxon>Fungi</taxon>
        <taxon>Dikarya</taxon>
        <taxon>Basidiomycota</taxon>
        <taxon>Pucciniomycotina</taxon>
        <taxon>Pucciniomycetes</taxon>
        <taxon>Pucciniales</taxon>
        <taxon>Coleosporiaceae</taxon>
        <taxon>Cronartium</taxon>
    </lineage>
</organism>
<dbReference type="PANTHER" id="PTHR31975">
    <property type="entry name" value="BUD SITE SELECTION PROTEIN 7-RELATED"/>
    <property type="match status" value="1"/>
</dbReference>
<gene>
    <name evidence="3" type="ORF">CROQUDRAFT_53134</name>
</gene>
<feature type="repeat" description="TPR" evidence="1">
    <location>
        <begin position="255"/>
        <end position="288"/>
    </location>
</feature>
<accession>A0A9P6NB36</accession>
<dbReference type="EMBL" id="MU167439">
    <property type="protein sequence ID" value="KAG0140506.1"/>
    <property type="molecule type" value="Genomic_DNA"/>
</dbReference>
<evidence type="ECO:0000313" key="3">
    <source>
        <dbReference type="EMBL" id="KAG0140506.1"/>
    </source>
</evidence>
<feature type="compositionally biased region" description="Basic and acidic residues" evidence="2">
    <location>
        <begin position="512"/>
        <end position="523"/>
    </location>
</feature>
<keyword evidence="4" id="KW-1185">Reference proteome</keyword>
<dbReference type="Proteomes" id="UP000886653">
    <property type="component" value="Unassembled WGS sequence"/>
</dbReference>
<evidence type="ECO:0000256" key="1">
    <source>
        <dbReference type="PROSITE-ProRule" id="PRU00339"/>
    </source>
</evidence>
<dbReference type="Pfam" id="PF09295">
    <property type="entry name" value="ChAPs"/>
    <property type="match status" value="1"/>
</dbReference>
<dbReference type="PROSITE" id="PS50005">
    <property type="entry name" value="TPR"/>
    <property type="match status" value="1"/>
</dbReference>
<dbReference type="FunFam" id="1.25.40.10:FF:000149">
    <property type="entry name" value="Clathrin-coated vesiclec protein (Bud7)"/>
    <property type="match status" value="1"/>
</dbReference>
<dbReference type="Gene3D" id="1.25.40.10">
    <property type="entry name" value="Tetratricopeptide repeat domain"/>
    <property type="match status" value="2"/>
</dbReference>
<dbReference type="InterPro" id="IPR019734">
    <property type="entry name" value="TPR_rpt"/>
</dbReference>
<dbReference type="InterPro" id="IPR011990">
    <property type="entry name" value="TPR-like_helical_dom_sf"/>
</dbReference>
<dbReference type="AlphaFoldDB" id="A0A9P6NB36"/>
<keyword evidence="1" id="KW-0802">TPR repeat</keyword>